<gene>
    <name evidence="2" type="ORF">RN001_001355</name>
</gene>
<dbReference type="Proteomes" id="UP001353858">
    <property type="component" value="Unassembled WGS sequence"/>
</dbReference>
<keyword evidence="3" id="KW-1185">Reference proteome</keyword>
<comment type="caution">
    <text evidence="2">The sequence shown here is derived from an EMBL/GenBank/DDBJ whole genome shotgun (WGS) entry which is preliminary data.</text>
</comment>
<name>A0AAN7PFX0_9COLE</name>
<evidence type="ECO:0000256" key="1">
    <source>
        <dbReference type="ARBA" id="ARBA00029457"/>
    </source>
</evidence>
<dbReference type="Pfam" id="PF20721">
    <property type="entry name" value="C19orf12"/>
    <property type="match status" value="1"/>
</dbReference>
<evidence type="ECO:0000313" key="3">
    <source>
        <dbReference type="Proteomes" id="UP001353858"/>
    </source>
</evidence>
<protein>
    <submittedName>
        <fullName evidence="2">Uncharacterized protein</fullName>
    </submittedName>
</protein>
<reference evidence="3" key="1">
    <citation type="submission" date="2023-01" db="EMBL/GenBank/DDBJ databases">
        <title>Key to firefly adult light organ development and bioluminescence: homeobox transcription factors regulate luciferase expression and transportation to peroxisome.</title>
        <authorList>
            <person name="Fu X."/>
        </authorList>
    </citation>
    <scope>NUCLEOTIDE SEQUENCE [LARGE SCALE GENOMIC DNA]</scope>
</reference>
<comment type="similarity">
    <text evidence="1">Belongs to the C19orf12 family.</text>
</comment>
<evidence type="ECO:0000313" key="2">
    <source>
        <dbReference type="EMBL" id="KAK4885084.1"/>
    </source>
</evidence>
<dbReference type="InterPro" id="IPR033369">
    <property type="entry name" value="C19orf12"/>
</dbReference>
<dbReference type="EMBL" id="JARPUR010000001">
    <property type="protein sequence ID" value="KAK4885084.1"/>
    <property type="molecule type" value="Genomic_DNA"/>
</dbReference>
<sequence>MPVNSKELVNFAVDLSKSEDLKVTVVESCKGACIAGGGALVGALLGGPIGLALGGTVGSVYAAVNGRGKFKSVASVILEMSPQQREALANSLKNAFKDVQLEDGVMLFKLVMANDALKLLAIQELVKFMKNEMGLNIVL</sequence>
<organism evidence="2 3">
    <name type="scientific">Aquatica leii</name>
    <dbReference type="NCBI Taxonomy" id="1421715"/>
    <lineage>
        <taxon>Eukaryota</taxon>
        <taxon>Metazoa</taxon>
        <taxon>Ecdysozoa</taxon>
        <taxon>Arthropoda</taxon>
        <taxon>Hexapoda</taxon>
        <taxon>Insecta</taxon>
        <taxon>Pterygota</taxon>
        <taxon>Neoptera</taxon>
        <taxon>Endopterygota</taxon>
        <taxon>Coleoptera</taxon>
        <taxon>Polyphaga</taxon>
        <taxon>Elateriformia</taxon>
        <taxon>Elateroidea</taxon>
        <taxon>Lampyridae</taxon>
        <taxon>Luciolinae</taxon>
        <taxon>Aquatica</taxon>
    </lineage>
</organism>
<dbReference type="PANTHER" id="PTHR31493">
    <property type="entry name" value="NAZO FAMILY MEMBER"/>
    <property type="match status" value="1"/>
</dbReference>
<accession>A0AAN7PFX0</accession>
<proteinExistence type="inferred from homology"/>
<dbReference type="AlphaFoldDB" id="A0AAN7PFX0"/>
<dbReference type="PANTHER" id="PTHR31493:SF1">
    <property type="entry name" value="PROTEIN C19ORF12"/>
    <property type="match status" value="1"/>
</dbReference>